<evidence type="ECO:0008006" key="3">
    <source>
        <dbReference type="Google" id="ProtNLM"/>
    </source>
</evidence>
<accession>A0A1G7WV03</accession>
<proteinExistence type="predicted"/>
<dbReference type="STRING" id="470826.SAMN04488027_106144"/>
<dbReference type="Gene3D" id="3.40.50.2000">
    <property type="entry name" value="Glycogen Phosphorylase B"/>
    <property type="match status" value="1"/>
</dbReference>
<keyword evidence="2" id="KW-1185">Reference proteome</keyword>
<dbReference type="RefSeq" id="WP_093367877.1">
    <property type="nucleotide sequence ID" value="NZ_FNCW01000006.1"/>
</dbReference>
<dbReference type="Proteomes" id="UP000199296">
    <property type="component" value="Unassembled WGS sequence"/>
</dbReference>
<dbReference type="EMBL" id="FNCW01000006">
    <property type="protein sequence ID" value="SDG75694.1"/>
    <property type="molecule type" value="Genomic_DNA"/>
</dbReference>
<evidence type="ECO:0000313" key="2">
    <source>
        <dbReference type="Proteomes" id="UP000199296"/>
    </source>
</evidence>
<evidence type="ECO:0000313" key="1">
    <source>
        <dbReference type="EMBL" id="SDG75694.1"/>
    </source>
</evidence>
<sequence length="423" mass="48297">MKKVLIITYYWPPAGGPGVQRWLQFSKHLPEFGVQPTVYKPKNPSYPIKDFSLEVSPGIKVIEKSIFEPYALAGLLSKSNSKTISSGIIKSKKKQSWTERLMLYIRGNFFIPDARAFWVKPSILFLKDYIKNHEIETIITTGPPHSLHLIGLGLKDIYPDLQWIADFRDPWTTIGYHSALKLTEKSKQKHLALEKDVLNSADQLITTSFQTKSEFEGKTDTPIEVITNGYEEMSVDAELSENFTVSHIGSLLNDRNPKVLWEVLGELIDENLVFKDFFELKLIGKISESVLESARSYGLKNFISQVGYLNHKDAVESQRSSQLLLLIEIDKPETRGIIPGKLFEYLASKRPILAIGPEEWDVDKVIQETNSGECFTYNEKVRLKAYIEKSFEAYLNGKLKSKTKNIEQFSRKNLTKKLAELIK</sequence>
<protein>
    <recommendedName>
        <fullName evidence="3">Glycosyltransferase Family 4</fullName>
    </recommendedName>
</protein>
<dbReference type="SUPFAM" id="SSF53756">
    <property type="entry name" value="UDP-Glycosyltransferase/glycogen phosphorylase"/>
    <property type="match status" value="1"/>
</dbReference>
<reference evidence="1 2" key="1">
    <citation type="submission" date="2016-10" db="EMBL/GenBank/DDBJ databases">
        <authorList>
            <person name="de Groot N.N."/>
        </authorList>
    </citation>
    <scope>NUCLEOTIDE SEQUENCE [LARGE SCALE GENOMIC DNA]</scope>
    <source>
        <strain evidence="1 2">DSM 19803</strain>
    </source>
</reference>
<dbReference type="AlphaFoldDB" id="A0A1G7WV03"/>
<dbReference type="OrthoDB" id="9794575at2"/>
<name>A0A1G7WV03_9FLAO</name>
<gene>
    <name evidence="1" type="ORF">SAMN04488027_106144</name>
</gene>
<organism evidence="1 2">
    <name type="scientific">Psychroflexus sediminis</name>
    <dbReference type="NCBI Taxonomy" id="470826"/>
    <lineage>
        <taxon>Bacteria</taxon>
        <taxon>Pseudomonadati</taxon>
        <taxon>Bacteroidota</taxon>
        <taxon>Flavobacteriia</taxon>
        <taxon>Flavobacteriales</taxon>
        <taxon>Flavobacteriaceae</taxon>
        <taxon>Psychroflexus</taxon>
    </lineage>
</organism>